<dbReference type="GO" id="GO:0043386">
    <property type="term" value="P:mycotoxin biosynthetic process"/>
    <property type="evidence" value="ECO:0007669"/>
    <property type="project" value="InterPro"/>
</dbReference>
<comment type="similarity">
    <text evidence="2">Belongs to the ustYa family.</text>
</comment>
<dbReference type="OrthoDB" id="3687641at2759"/>
<dbReference type="Proteomes" id="UP000030686">
    <property type="component" value="Unassembled WGS sequence"/>
</dbReference>
<evidence type="ECO:0000313" key="4">
    <source>
        <dbReference type="Proteomes" id="UP000030686"/>
    </source>
</evidence>
<dbReference type="OMA" id="FNESWHS"/>
<dbReference type="PANTHER" id="PTHR33365">
    <property type="entry name" value="YALI0B05434P"/>
    <property type="match status" value="1"/>
</dbReference>
<reference evidence="3" key="1">
    <citation type="journal article" date="2014" name="Nat. Commun.">
        <title>Multiple recent horizontal transfers of a large genomic region in cheese making fungi.</title>
        <authorList>
            <person name="Cheeseman K."/>
            <person name="Ropars J."/>
            <person name="Renault P."/>
            <person name="Dupont J."/>
            <person name="Gouzy J."/>
            <person name="Branca A."/>
            <person name="Abraham A.L."/>
            <person name="Ceppi M."/>
            <person name="Conseiller E."/>
            <person name="Debuchy R."/>
            <person name="Malagnac F."/>
            <person name="Goarin A."/>
            <person name="Silar P."/>
            <person name="Lacoste S."/>
            <person name="Sallet E."/>
            <person name="Bensimon A."/>
            <person name="Giraud T."/>
            <person name="Brygoo Y."/>
        </authorList>
    </citation>
    <scope>NUCLEOTIDE SEQUENCE [LARGE SCALE GENOMIC DNA]</scope>
    <source>
        <strain evidence="3">FM164</strain>
    </source>
</reference>
<dbReference type="InterPro" id="IPR021765">
    <property type="entry name" value="UstYa-like"/>
</dbReference>
<evidence type="ECO:0000313" key="3">
    <source>
        <dbReference type="EMBL" id="CDM35652.1"/>
    </source>
</evidence>
<comment type="pathway">
    <text evidence="1">Mycotoxin biosynthesis.</text>
</comment>
<evidence type="ECO:0000256" key="1">
    <source>
        <dbReference type="ARBA" id="ARBA00004685"/>
    </source>
</evidence>
<keyword evidence="4" id="KW-1185">Reference proteome</keyword>
<dbReference type="AlphaFoldDB" id="W6R1E9"/>
<dbReference type="STRING" id="1365484.W6R1E9"/>
<dbReference type="PANTHER" id="PTHR33365:SF4">
    <property type="entry name" value="CYCLOCHLOROTINE BIOSYNTHESIS PROTEIN O"/>
    <property type="match status" value="1"/>
</dbReference>
<accession>W6R1E9</accession>
<dbReference type="Pfam" id="PF11807">
    <property type="entry name" value="UstYa"/>
    <property type="match status" value="1"/>
</dbReference>
<sequence length="218" mass="25805">MWAFSPEADFLEYEWGQYNSDLISHEFIGLPTQDRRDAWDDLWKTGRFSFPYEKLSLINKSTETHEWWSLPPPRDNEVIAMSEGKPEAKFEPVMHQVHCVGVLWLFAHRNEWDFRTILNRTEDFMKIHARHCNMMLMNMVKCMADVTPVLFQRDVNNPVSGSGLGRWKPIDAPRRCKSFDSLWNCEGQILCTRRHCSSLPKKHIMYYDMTCLQQRDAL</sequence>
<evidence type="ECO:0000256" key="2">
    <source>
        <dbReference type="ARBA" id="ARBA00035112"/>
    </source>
</evidence>
<gene>
    <name evidence="3" type="ORF">PROQFM164_S04g000533</name>
</gene>
<dbReference type="EMBL" id="HG792018">
    <property type="protein sequence ID" value="CDM35652.1"/>
    <property type="molecule type" value="Genomic_DNA"/>
</dbReference>
<protein>
    <submittedName>
        <fullName evidence="3">Uncharacterized protein</fullName>
    </submittedName>
</protein>
<name>W6R1E9_PENRF</name>
<proteinExistence type="inferred from homology"/>
<organism evidence="3 4">
    <name type="scientific">Penicillium roqueforti (strain FM164)</name>
    <dbReference type="NCBI Taxonomy" id="1365484"/>
    <lineage>
        <taxon>Eukaryota</taxon>
        <taxon>Fungi</taxon>
        <taxon>Dikarya</taxon>
        <taxon>Ascomycota</taxon>
        <taxon>Pezizomycotina</taxon>
        <taxon>Eurotiomycetes</taxon>
        <taxon>Eurotiomycetidae</taxon>
        <taxon>Eurotiales</taxon>
        <taxon>Aspergillaceae</taxon>
        <taxon>Penicillium</taxon>
    </lineage>
</organism>